<dbReference type="SUPFAM" id="SSF100920">
    <property type="entry name" value="Heat shock protein 70kD (HSP70), peptide-binding domain"/>
    <property type="match status" value="1"/>
</dbReference>
<evidence type="ECO:0000256" key="3">
    <source>
        <dbReference type="ARBA" id="ARBA00022840"/>
    </source>
</evidence>
<keyword evidence="6" id="KW-1185">Reference proteome</keyword>
<reference evidence="5" key="1">
    <citation type="journal article" date="2023" name="G3 (Bethesda)">
        <title>Whole genome assemblies of Zophobas morio and Tenebrio molitor.</title>
        <authorList>
            <person name="Kaur S."/>
            <person name="Stinson S.A."/>
            <person name="diCenzo G.C."/>
        </authorList>
    </citation>
    <scope>NUCLEOTIDE SEQUENCE</scope>
    <source>
        <strain evidence="5">QUZm001</strain>
    </source>
</reference>
<evidence type="ECO:0000256" key="4">
    <source>
        <dbReference type="RuleBase" id="RU003322"/>
    </source>
</evidence>
<dbReference type="GO" id="GO:0140662">
    <property type="term" value="F:ATP-dependent protein folding chaperone"/>
    <property type="evidence" value="ECO:0007669"/>
    <property type="project" value="InterPro"/>
</dbReference>
<dbReference type="FunFam" id="3.90.640.10:FF:000010">
    <property type="entry name" value="heat shock 70 kDa protein 14"/>
    <property type="match status" value="1"/>
</dbReference>
<dbReference type="CDD" id="cd24028">
    <property type="entry name" value="ASKHA_NBD_HSP70_HSPA1-like"/>
    <property type="match status" value="1"/>
</dbReference>
<name>A0AA38IT52_9CUCU</name>
<dbReference type="GO" id="GO:0005524">
    <property type="term" value="F:ATP binding"/>
    <property type="evidence" value="ECO:0007669"/>
    <property type="project" value="UniProtKB-KW"/>
</dbReference>
<dbReference type="PROSITE" id="PS01036">
    <property type="entry name" value="HSP70_3"/>
    <property type="match status" value="1"/>
</dbReference>
<evidence type="ECO:0000313" key="6">
    <source>
        <dbReference type="Proteomes" id="UP001168821"/>
    </source>
</evidence>
<dbReference type="Gene3D" id="2.60.34.10">
    <property type="entry name" value="Substrate Binding Domain Of DNAk, Chain A, domain 1"/>
    <property type="match status" value="1"/>
</dbReference>
<accession>A0AA38IT52</accession>
<dbReference type="PANTHER" id="PTHR19375">
    <property type="entry name" value="HEAT SHOCK PROTEIN 70KDA"/>
    <property type="match status" value="1"/>
</dbReference>
<dbReference type="Pfam" id="PF00012">
    <property type="entry name" value="HSP70"/>
    <property type="match status" value="1"/>
</dbReference>
<dbReference type="InterPro" id="IPR029047">
    <property type="entry name" value="HSP70_peptide-bd_sf"/>
</dbReference>
<protein>
    <recommendedName>
        <fullName evidence="7">Heat shock protein 70</fullName>
    </recommendedName>
</protein>
<dbReference type="SUPFAM" id="SSF53067">
    <property type="entry name" value="Actin-like ATPase domain"/>
    <property type="match status" value="2"/>
</dbReference>
<dbReference type="InterPro" id="IPR018181">
    <property type="entry name" value="Heat_shock_70_CS"/>
</dbReference>
<evidence type="ECO:0000313" key="5">
    <source>
        <dbReference type="EMBL" id="KAJ3659726.1"/>
    </source>
</evidence>
<dbReference type="AlphaFoldDB" id="A0AA38IT52"/>
<dbReference type="PRINTS" id="PR00301">
    <property type="entry name" value="HEATSHOCK70"/>
</dbReference>
<dbReference type="Proteomes" id="UP001168821">
    <property type="component" value="Unassembled WGS sequence"/>
</dbReference>
<dbReference type="Gene3D" id="3.90.640.10">
    <property type="entry name" value="Actin, Chain A, domain 4"/>
    <property type="match status" value="1"/>
</dbReference>
<sequence length="614" mass="69109">MSDTVVGIDLGTTNTCAACYLNGRVKILENEEGGRVTPSYIFVTEKSKIIVGQYARKMAEAKPEYGICEIKRLLGRKFDDPYVQNNLQYFPFKIVSQSNDPVLSILQKNDTFTKTPVDLCTAILSKVKADIESKIGTPVDKAVITVPAYFNISQREATLSAANKAGFTVLKLLNEPTAAALSYYLEHDKEENISVVYDLGGGTFDVAILKRNGNNIDIIGVDGDTHLGGHDFDNLIVNYVCDYLHSSYKYNPRNDHRAMRRLHNECEEAKKTLSMTEETTIVLSGFVKDVPIVEIELTRDQFEEMGHDLFQRTIDIIDNCLKSCNIALGDIKEIILSGGSTRIPKIQQMISSYFGKKPNKIVNPDECVAEGAALQAAMFSTNTEQQIHAFKITDVTPLSLGISNFVDLMTFCIERNTPIPVSKTLTRVTVDNQQKSMCFDVYEGERMDAKKNRHLGKVTISDITPAPPGKCEASFTMSIDANGILKVTAKEKLRNNVKNLTITYARGHQSDKEVKNALKDAEENKLEDDSFVKFAFLKEYVLDYCERAKYNLEKKNLQETYKQIYELCKVTKTEVEDLELGNEGRLRKLRDRIVTNCEPVVTKYNFELMPVQRQ</sequence>
<comment type="caution">
    <text evidence="5">The sequence shown here is derived from an EMBL/GenBank/DDBJ whole genome shotgun (WGS) entry which is preliminary data.</text>
</comment>
<keyword evidence="2 4" id="KW-0547">Nucleotide-binding</keyword>
<dbReference type="InterPro" id="IPR043129">
    <property type="entry name" value="ATPase_NBD"/>
</dbReference>
<evidence type="ECO:0000256" key="2">
    <source>
        <dbReference type="ARBA" id="ARBA00022741"/>
    </source>
</evidence>
<evidence type="ECO:0000256" key="1">
    <source>
        <dbReference type="ARBA" id="ARBA00007381"/>
    </source>
</evidence>
<dbReference type="Gene3D" id="3.30.420.40">
    <property type="match status" value="2"/>
</dbReference>
<proteinExistence type="inferred from homology"/>
<comment type="similarity">
    <text evidence="1 4">Belongs to the heat shock protein 70 family.</text>
</comment>
<dbReference type="EMBL" id="JALNTZ010000003">
    <property type="protein sequence ID" value="KAJ3659726.1"/>
    <property type="molecule type" value="Genomic_DNA"/>
</dbReference>
<dbReference type="InterPro" id="IPR013126">
    <property type="entry name" value="Hsp_70_fam"/>
</dbReference>
<gene>
    <name evidence="5" type="ORF">Zmor_011400</name>
</gene>
<organism evidence="5 6">
    <name type="scientific">Zophobas morio</name>
    <dbReference type="NCBI Taxonomy" id="2755281"/>
    <lineage>
        <taxon>Eukaryota</taxon>
        <taxon>Metazoa</taxon>
        <taxon>Ecdysozoa</taxon>
        <taxon>Arthropoda</taxon>
        <taxon>Hexapoda</taxon>
        <taxon>Insecta</taxon>
        <taxon>Pterygota</taxon>
        <taxon>Neoptera</taxon>
        <taxon>Endopterygota</taxon>
        <taxon>Coleoptera</taxon>
        <taxon>Polyphaga</taxon>
        <taxon>Cucujiformia</taxon>
        <taxon>Tenebrionidae</taxon>
        <taxon>Zophobas</taxon>
    </lineage>
</organism>
<evidence type="ECO:0008006" key="7">
    <source>
        <dbReference type="Google" id="ProtNLM"/>
    </source>
</evidence>
<keyword evidence="3 4" id="KW-0067">ATP-binding</keyword>